<dbReference type="RefSeq" id="WP_395438495.1">
    <property type="nucleotide sequence ID" value="NZ_JBAWKC010000003.1"/>
</dbReference>
<accession>A0ABW7MQY0</accession>
<evidence type="ECO:0000313" key="2">
    <source>
        <dbReference type="EMBL" id="MFH6769256.1"/>
    </source>
</evidence>
<dbReference type="SUPFAM" id="SSF56801">
    <property type="entry name" value="Acetyl-CoA synthetase-like"/>
    <property type="match status" value="1"/>
</dbReference>
<protein>
    <submittedName>
        <fullName evidence="2">AMP-binding protein</fullName>
    </submittedName>
</protein>
<dbReference type="Proteomes" id="UP001610104">
    <property type="component" value="Unassembled WGS sequence"/>
</dbReference>
<dbReference type="EMBL" id="JBAWKC010000003">
    <property type="protein sequence ID" value="MFH6769256.1"/>
    <property type="molecule type" value="Genomic_DNA"/>
</dbReference>
<sequence>MSLLSTLQNSIQDNFENNAFFLNDVFYSYKDFAQEISNIRAVLKKKTKKNELNIGLVSNNDVQTYASIIALWMEGKAYVPLNPEFPIERNTSIIKQAEILTILDSSKSIIYSGHQTILTKKLDQTKIDLTPNEFLNDALAYILFTSGTTGVSKGVPITFGNLAGLTDAFWELNYPYNNQDKCLQMFELTFDFSVMAYLFPLLKGACIYTIPKDQIKYSYIYELMEDHGLTILPMVPSILHYLRPYFNEILCENVKLSLFCGEALPLDITEEWSNCIPNASIANVYGPTECTVFCTDYTYKRGANNKTDNGILSVGKDMKNTVTIIVDDNNNEVPTGEKGELCLSGSQLTPGYWKNEEKNKEVFFYKEKNGSETRFYRTGDLCRIDEDGDILYLGRVDFQAKIQGFRVELSEIEFHAKQAIEKTNIAAIAFPNNLNNTTEVGLVIESEKFETNDLLDYMKKKMPQYMIPSQIRFIDSFPLNTNGKTDRNKLKNLFN</sequence>
<gene>
    <name evidence="2" type="ORF">V8G56_10950</name>
</gene>
<organism evidence="2 3">
    <name type="scientific">Gaetbulibacter aquiaggeris</name>
    <dbReference type="NCBI Taxonomy" id="1735373"/>
    <lineage>
        <taxon>Bacteria</taxon>
        <taxon>Pseudomonadati</taxon>
        <taxon>Bacteroidota</taxon>
        <taxon>Flavobacteriia</taxon>
        <taxon>Flavobacteriales</taxon>
        <taxon>Flavobacteriaceae</taxon>
        <taxon>Gaetbulibacter</taxon>
    </lineage>
</organism>
<dbReference type="Pfam" id="PF00501">
    <property type="entry name" value="AMP-binding"/>
    <property type="match status" value="1"/>
</dbReference>
<dbReference type="InterPro" id="IPR000873">
    <property type="entry name" value="AMP-dep_synth/lig_dom"/>
</dbReference>
<evidence type="ECO:0000259" key="1">
    <source>
        <dbReference type="Pfam" id="PF00501"/>
    </source>
</evidence>
<reference evidence="2 3" key="1">
    <citation type="submission" date="2024-02" db="EMBL/GenBank/DDBJ databases">
        <title>A Gaetbulibacter species isolated from tidal flats and genomic insights of their niches.</title>
        <authorList>
            <person name="Ye Y."/>
        </authorList>
    </citation>
    <scope>NUCLEOTIDE SEQUENCE [LARGE SCALE GENOMIC DNA]</scope>
    <source>
        <strain evidence="2 3">KEM-8</strain>
    </source>
</reference>
<comment type="caution">
    <text evidence="2">The sequence shown here is derived from an EMBL/GenBank/DDBJ whole genome shotgun (WGS) entry which is preliminary data.</text>
</comment>
<evidence type="ECO:0000313" key="3">
    <source>
        <dbReference type="Proteomes" id="UP001610104"/>
    </source>
</evidence>
<dbReference type="PANTHER" id="PTHR45527">
    <property type="entry name" value="NONRIBOSOMAL PEPTIDE SYNTHETASE"/>
    <property type="match status" value="1"/>
</dbReference>
<dbReference type="InterPro" id="IPR045851">
    <property type="entry name" value="AMP-bd_C_sf"/>
</dbReference>
<dbReference type="PANTHER" id="PTHR45527:SF1">
    <property type="entry name" value="FATTY ACID SYNTHASE"/>
    <property type="match status" value="1"/>
</dbReference>
<feature type="domain" description="AMP-dependent synthetase/ligase" evidence="1">
    <location>
        <begin position="19"/>
        <end position="353"/>
    </location>
</feature>
<dbReference type="InterPro" id="IPR020845">
    <property type="entry name" value="AMP-binding_CS"/>
</dbReference>
<dbReference type="Gene3D" id="3.40.50.12780">
    <property type="entry name" value="N-terminal domain of ligase-like"/>
    <property type="match status" value="1"/>
</dbReference>
<proteinExistence type="predicted"/>
<keyword evidence="3" id="KW-1185">Reference proteome</keyword>
<dbReference type="PROSITE" id="PS00455">
    <property type="entry name" value="AMP_BINDING"/>
    <property type="match status" value="1"/>
</dbReference>
<dbReference type="InterPro" id="IPR042099">
    <property type="entry name" value="ANL_N_sf"/>
</dbReference>
<dbReference type="Gene3D" id="3.30.300.30">
    <property type="match status" value="1"/>
</dbReference>
<name>A0ABW7MQY0_9FLAO</name>